<keyword evidence="4" id="KW-1185">Reference proteome</keyword>
<organism evidence="3 4">
    <name type="scientific">Haloplanus rallus</name>
    <dbReference type="NCBI Taxonomy" id="1816183"/>
    <lineage>
        <taxon>Archaea</taxon>
        <taxon>Methanobacteriati</taxon>
        <taxon>Methanobacteriota</taxon>
        <taxon>Stenosarchaea group</taxon>
        <taxon>Halobacteria</taxon>
        <taxon>Halobacteriales</taxon>
        <taxon>Haloferacaceae</taxon>
        <taxon>Haloplanus</taxon>
    </lineage>
</organism>
<dbReference type="AlphaFoldDB" id="A0A6B9F3D0"/>
<sequence length="67" mass="7486">MSNTTGSDGATTEVERDAEGRLRSVVVTYEGSADRRTLYPPDASEVERLTHWLTADAEAFDHLDEMR</sequence>
<dbReference type="RefSeq" id="WP_157689383.1">
    <property type="nucleotide sequence ID" value="NZ_CP034345.1"/>
</dbReference>
<dbReference type="EMBL" id="CP034345">
    <property type="protein sequence ID" value="QGX94926.1"/>
    <property type="molecule type" value="Genomic_DNA"/>
</dbReference>
<feature type="compositionally biased region" description="Polar residues" evidence="1">
    <location>
        <begin position="1"/>
        <end position="10"/>
    </location>
</feature>
<dbReference type="Proteomes" id="UP000428325">
    <property type="component" value="Chromosome"/>
</dbReference>
<accession>A0A6B9F3D0</accession>
<dbReference type="OrthoDB" id="186853at2157"/>
<dbReference type="Pfam" id="PF24351">
    <property type="entry name" value="DUF7511"/>
    <property type="match status" value="1"/>
</dbReference>
<dbReference type="KEGG" id="hra:EI982_09060"/>
<gene>
    <name evidence="3" type="ORF">EI982_09060</name>
</gene>
<proteinExistence type="predicted"/>
<evidence type="ECO:0000259" key="2">
    <source>
        <dbReference type="Pfam" id="PF24351"/>
    </source>
</evidence>
<dbReference type="GeneID" id="99246188"/>
<reference evidence="3 4" key="1">
    <citation type="submission" date="2018-12" db="EMBL/GenBank/DDBJ databases">
        <title>Complete genome sequence of Haloplanus rallus MBLA0036.</title>
        <authorList>
            <person name="Nam Y.-d."/>
            <person name="Kang J."/>
            <person name="Chung W.-H."/>
            <person name="Park Y.S."/>
        </authorList>
    </citation>
    <scope>NUCLEOTIDE SEQUENCE [LARGE SCALE GENOMIC DNA]</scope>
    <source>
        <strain evidence="3 4">MBLA0036</strain>
    </source>
</reference>
<evidence type="ECO:0000313" key="3">
    <source>
        <dbReference type="EMBL" id="QGX94926.1"/>
    </source>
</evidence>
<evidence type="ECO:0000256" key="1">
    <source>
        <dbReference type="SAM" id="MobiDB-lite"/>
    </source>
</evidence>
<feature type="domain" description="DUF7511" evidence="2">
    <location>
        <begin position="22"/>
        <end position="67"/>
    </location>
</feature>
<name>A0A6B9F3D0_9EURY</name>
<feature type="region of interest" description="Disordered" evidence="1">
    <location>
        <begin position="1"/>
        <end position="21"/>
    </location>
</feature>
<dbReference type="InterPro" id="IPR055933">
    <property type="entry name" value="DUF7511"/>
</dbReference>
<evidence type="ECO:0000313" key="4">
    <source>
        <dbReference type="Proteomes" id="UP000428325"/>
    </source>
</evidence>
<protein>
    <recommendedName>
        <fullName evidence="2">DUF7511 domain-containing protein</fullName>
    </recommendedName>
</protein>